<protein>
    <submittedName>
        <fullName evidence="1">Integrase catalytic domain-containing protein</fullName>
    </submittedName>
</protein>
<reference evidence="2" key="1">
    <citation type="journal article" date="2023" name="Hortic. Res.">
        <title>A chromosome-level phased genome enabling allele-level studies in sweet orange: a case study on citrus Huanglongbing tolerance.</title>
        <authorList>
            <person name="Wu B."/>
            <person name="Yu Q."/>
            <person name="Deng Z."/>
            <person name="Duan Y."/>
            <person name="Luo F."/>
            <person name="Gmitter F. Jr."/>
        </authorList>
    </citation>
    <scope>NUCLEOTIDE SEQUENCE [LARGE SCALE GENOMIC DNA]</scope>
    <source>
        <strain evidence="2">cv. Valencia</strain>
    </source>
</reference>
<keyword evidence="2" id="KW-1185">Reference proteome</keyword>
<dbReference type="EMBL" id="CM039173">
    <property type="protein sequence ID" value="KAH9768733.1"/>
    <property type="molecule type" value="Genomic_DNA"/>
</dbReference>
<name>A0ACB8L663_CITSI</name>
<evidence type="ECO:0000313" key="1">
    <source>
        <dbReference type="EMBL" id="KAH9768733.1"/>
    </source>
</evidence>
<sequence length="675" mass="77438">MTTNNERIERVEAELGSMQDSMQRMEMGFNDKLHHLEEVISKLADSISASKEVLSHHEHATSSRPRREESGRERQQFPSRLAKLEFPRYSGDDPTEWFNRVTQFFDYQETTDDQRVVLASFHLEDGQLVTCKAFVEELWAHFGPTECEDFDEALSQVRQTSSLRDYQKEFERLGNRVHGWTQRALVGTFMSGLKPESSEEIRIEATPRETTEEISEIIQGTKQEETDDPEITFYALTGWTIVVLIDSGSTHNFISTRLANLLQLPIEPTATFSVRVANGEKLMCQGKFENELEYLGHIITCHGVKVDENKIDVMMSWPKPQTITELRGFLGLTGYYRKFVQGYGCETCQRTKSTTLKPTGLLQPLPIPCQVWDDITLDFIEGLPCSQGKNTILVVVDRLSKSAHFTSLSHPFSVKTVAEKFINGVVKLHGMPKSIISDRDPIFISKFWQEFFKMSGTQLKMSSAYHPQIDSQTEVINRCLEQYLWCFYLPWAEFWYNTTYHVSTSMTPFQALYGREPPIVPIYHLGTWPVHEVDKALLAKDELLAKLKKNLAVAANRMKQVADKHRRDVEFQRNDLKLASKFFGPYRVLEKIGSVAYKLQLPEGARIHSVFHVSLLKKVVGEFPHNSDELPPIDDDGVIILEPDSIVDTQWLKRGGKFIEQSLVRWKRLPSKEAT</sequence>
<accession>A0ACB8L663</accession>
<gene>
    <name evidence="1" type="ORF">KPL71_011714</name>
</gene>
<organism evidence="1 2">
    <name type="scientific">Citrus sinensis</name>
    <name type="common">Sweet orange</name>
    <name type="synonym">Citrus aurantium var. sinensis</name>
    <dbReference type="NCBI Taxonomy" id="2711"/>
    <lineage>
        <taxon>Eukaryota</taxon>
        <taxon>Viridiplantae</taxon>
        <taxon>Streptophyta</taxon>
        <taxon>Embryophyta</taxon>
        <taxon>Tracheophyta</taxon>
        <taxon>Spermatophyta</taxon>
        <taxon>Magnoliopsida</taxon>
        <taxon>eudicotyledons</taxon>
        <taxon>Gunneridae</taxon>
        <taxon>Pentapetalae</taxon>
        <taxon>rosids</taxon>
        <taxon>malvids</taxon>
        <taxon>Sapindales</taxon>
        <taxon>Rutaceae</taxon>
        <taxon>Aurantioideae</taxon>
        <taxon>Citrus</taxon>
    </lineage>
</organism>
<dbReference type="Proteomes" id="UP000829398">
    <property type="component" value="Chromosome 4"/>
</dbReference>
<comment type="caution">
    <text evidence="1">The sequence shown here is derived from an EMBL/GenBank/DDBJ whole genome shotgun (WGS) entry which is preliminary data.</text>
</comment>
<proteinExistence type="predicted"/>
<evidence type="ECO:0000313" key="2">
    <source>
        <dbReference type="Proteomes" id="UP000829398"/>
    </source>
</evidence>